<feature type="compositionally biased region" description="Basic and acidic residues" evidence="2">
    <location>
        <begin position="7"/>
        <end position="20"/>
    </location>
</feature>
<proteinExistence type="predicted"/>
<keyword evidence="1" id="KW-0175">Coiled coil</keyword>
<evidence type="ECO:0000313" key="3">
    <source>
        <dbReference type="EMBL" id="CDW84238.1"/>
    </source>
</evidence>
<dbReference type="PANTHER" id="PTHR47026:SF2">
    <property type="entry name" value="FLAGELLAR ASSOCIATED PROTEIN"/>
    <property type="match status" value="1"/>
</dbReference>
<keyword evidence="4" id="KW-1185">Reference proteome</keyword>
<dbReference type="EMBL" id="CCKQ01012621">
    <property type="protein sequence ID" value="CDW84238.1"/>
    <property type="molecule type" value="Genomic_DNA"/>
</dbReference>
<accession>A0A078ATR7</accession>
<feature type="region of interest" description="Disordered" evidence="2">
    <location>
        <begin position="1"/>
        <end position="20"/>
    </location>
</feature>
<dbReference type="OMA" id="CKNQSIM"/>
<name>A0A078ATR7_STYLE</name>
<gene>
    <name evidence="3" type="primary">Contig3314.g3546</name>
    <name evidence="3" type="ORF">STYLEM_13295</name>
</gene>
<evidence type="ECO:0000256" key="2">
    <source>
        <dbReference type="SAM" id="MobiDB-lite"/>
    </source>
</evidence>
<reference evidence="3 4" key="1">
    <citation type="submission" date="2014-06" db="EMBL/GenBank/DDBJ databases">
        <authorList>
            <person name="Swart Estienne"/>
        </authorList>
    </citation>
    <scope>NUCLEOTIDE SEQUENCE [LARGE SCALE GENOMIC DNA]</scope>
    <source>
        <strain evidence="3 4">130c</strain>
    </source>
</reference>
<dbReference type="OrthoDB" id="8062037at2759"/>
<evidence type="ECO:0000256" key="1">
    <source>
        <dbReference type="SAM" id="Coils"/>
    </source>
</evidence>
<evidence type="ECO:0000313" key="4">
    <source>
        <dbReference type="Proteomes" id="UP000039865"/>
    </source>
</evidence>
<dbReference type="Proteomes" id="UP000039865">
    <property type="component" value="Unassembled WGS sequence"/>
</dbReference>
<feature type="coiled-coil region" evidence="1">
    <location>
        <begin position="60"/>
        <end position="135"/>
    </location>
</feature>
<dbReference type="PANTHER" id="PTHR47026">
    <property type="entry name" value="PIGMENTOSA GTPASE REGULATOR-LIKE PROTEIN, PUTATIVE-RELATED"/>
    <property type="match status" value="1"/>
</dbReference>
<feature type="compositionally biased region" description="Low complexity" evidence="2">
    <location>
        <begin position="285"/>
        <end position="301"/>
    </location>
</feature>
<sequence>MSNNEGSPDKNNGDFPEGGRYEDYLAMLEDHRKNCERDGNFVEANIAKQRIEDLKIQEGQRQLENLMLKQQQDRLQMEEEHAKEYENFQSEWDQRMQQKEQEHNIALQQLEENQQKELEMNRANLEQKISQVFKASSELLNLRKIQDQLARQKEYAEAHKVQAKILELERIEQDKYNGARNKKIVAAETTLIQKQQIQMNALRKKCEGQMAEDRKLREQQQEKMLQRYMNIKKELENAQNLERIKLEKLFGKQILASQTSLSYGQNKDNLQYSARLGSPGRKNWASASANLNNPASKPSNQ</sequence>
<feature type="region of interest" description="Disordered" evidence="2">
    <location>
        <begin position="271"/>
        <end position="301"/>
    </location>
</feature>
<dbReference type="AlphaFoldDB" id="A0A078ATR7"/>
<feature type="coiled-coil region" evidence="1">
    <location>
        <begin position="192"/>
        <end position="241"/>
    </location>
</feature>
<organism evidence="3 4">
    <name type="scientific">Stylonychia lemnae</name>
    <name type="common">Ciliate</name>
    <dbReference type="NCBI Taxonomy" id="5949"/>
    <lineage>
        <taxon>Eukaryota</taxon>
        <taxon>Sar</taxon>
        <taxon>Alveolata</taxon>
        <taxon>Ciliophora</taxon>
        <taxon>Intramacronucleata</taxon>
        <taxon>Spirotrichea</taxon>
        <taxon>Stichotrichia</taxon>
        <taxon>Sporadotrichida</taxon>
        <taxon>Oxytrichidae</taxon>
        <taxon>Stylonychinae</taxon>
        <taxon>Stylonychia</taxon>
    </lineage>
</organism>
<protein>
    <submittedName>
        <fullName evidence="3">Uncharacterized protein</fullName>
    </submittedName>
</protein>
<dbReference type="InParanoid" id="A0A078ATR7"/>